<organism evidence="1 2">
    <name type="scientific">Myroides odoratimimus</name>
    <dbReference type="NCBI Taxonomy" id="76832"/>
    <lineage>
        <taxon>Bacteria</taxon>
        <taxon>Pseudomonadati</taxon>
        <taxon>Bacteroidota</taxon>
        <taxon>Flavobacteriia</taxon>
        <taxon>Flavobacteriales</taxon>
        <taxon>Flavobacteriaceae</taxon>
        <taxon>Myroides</taxon>
    </lineage>
</organism>
<dbReference type="Gene3D" id="3.30.2310.20">
    <property type="entry name" value="RelE-like"/>
    <property type="match status" value="1"/>
</dbReference>
<evidence type="ECO:0000313" key="2">
    <source>
        <dbReference type="Proteomes" id="UP000069030"/>
    </source>
</evidence>
<name>A0AAI8G6I5_9FLAO</name>
<dbReference type="AlphaFoldDB" id="A0AAI8G6I5"/>
<dbReference type="RefSeq" id="WP_058699931.1">
    <property type="nucleotide sequence ID" value="NZ_CP013690.1"/>
</dbReference>
<gene>
    <name evidence="1" type="ORF">AS202_19050</name>
</gene>
<dbReference type="KEGG" id="mod:AS202_19050"/>
<sequence>MSKSPYKIKVDTKVLFDLQDAIYYLNSKQTNLGEEFLNEYSSALSYLENSPYTQLRYKDVHCFPLKRFKYMIHFRIEEQEKTITIYAVLSTHYEPNKHWL</sequence>
<dbReference type="Proteomes" id="UP000069030">
    <property type="component" value="Chromosome"/>
</dbReference>
<protein>
    <recommendedName>
        <fullName evidence="3">Plasmid stabilization protein</fullName>
    </recommendedName>
</protein>
<dbReference type="EMBL" id="CP013690">
    <property type="protein sequence ID" value="ALU28115.1"/>
    <property type="molecule type" value="Genomic_DNA"/>
</dbReference>
<evidence type="ECO:0000313" key="1">
    <source>
        <dbReference type="EMBL" id="ALU28115.1"/>
    </source>
</evidence>
<proteinExistence type="predicted"/>
<evidence type="ECO:0008006" key="3">
    <source>
        <dbReference type="Google" id="ProtNLM"/>
    </source>
</evidence>
<dbReference type="InterPro" id="IPR035093">
    <property type="entry name" value="RelE/ParE_toxin_dom_sf"/>
</dbReference>
<accession>A0AAI8G6I5</accession>
<reference evidence="1 2" key="1">
    <citation type="journal article" date="2016" name="J. Zhejiang Univ. Sci. B">
        <title>Antibiotic resistance mechanisms of Myroides sp.</title>
        <authorList>
            <person name="Hu S."/>
            <person name="Yuan S."/>
            <person name="Qu H."/>
            <person name="Jiang T."/>
            <person name="Zhou Y."/>
            <person name="Wang M."/>
            <person name="Ming D."/>
        </authorList>
    </citation>
    <scope>NUCLEOTIDE SEQUENCE [LARGE SCALE GENOMIC DNA]</scope>
    <source>
        <strain evidence="1 2">PR63039</strain>
    </source>
</reference>